<feature type="binding site" evidence="10">
    <location>
        <position position="279"/>
    </location>
    <ligand>
        <name>GMP</name>
        <dbReference type="ChEBI" id="CHEBI:58115"/>
    </ligand>
</feature>
<dbReference type="EMBL" id="CP011125">
    <property type="protein sequence ID" value="AKF07831.1"/>
    <property type="molecule type" value="Genomic_DNA"/>
</dbReference>
<comment type="cofactor">
    <cofactor evidence="11">
        <name>Mn(2+)</name>
        <dbReference type="ChEBI" id="CHEBI:29035"/>
    </cofactor>
    <text evidence="11">Binds 2 manganese ions per subunit.</text>
</comment>
<dbReference type="InterPro" id="IPR001233">
    <property type="entry name" value="RtcB"/>
</dbReference>
<keyword evidence="5" id="KW-0692">RNA repair</keyword>
<evidence type="ECO:0000256" key="7">
    <source>
        <dbReference type="ARBA" id="ARBA00023211"/>
    </source>
</evidence>
<dbReference type="GO" id="GO:0006396">
    <property type="term" value="P:RNA processing"/>
    <property type="evidence" value="ECO:0007669"/>
    <property type="project" value="InterPro"/>
</dbReference>
<feature type="binding site" evidence="10">
    <location>
        <position position="368"/>
    </location>
    <ligand>
        <name>GMP</name>
        <dbReference type="ChEBI" id="CHEBI:58115"/>
    </ligand>
</feature>
<feature type="binding site" evidence="11">
    <location>
        <position position="140"/>
    </location>
    <ligand>
        <name>Mn(2+)</name>
        <dbReference type="ChEBI" id="CHEBI:29035"/>
        <label>1</label>
    </ligand>
</feature>
<dbReference type="GO" id="GO:0006281">
    <property type="term" value="P:DNA repair"/>
    <property type="evidence" value="ECO:0007669"/>
    <property type="project" value="TreeGrafter"/>
</dbReference>
<evidence type="ECO:0000256" key="2">
    <source>
        <dbReference type="ARBA" id="ARBA00022598"/>
    </source>
</evidence>
<evidence type="ECO:0000256" key="4">
    <source>
        <dbReference type="ARBA" id="ARBA00022741"/>
    </source>
</evidence>
<feature type="binding site" evidence="11">
    <location>
        <position position="158"/>
    </location>
    <ligand>
        <name>Mn(2+)</name>
        <dbReference type="ChEBI" id="CHEBI:29035"/>
        <label>2</label>
    </ligand>
</feature>
<organism evidence="13 14">
    <name type="scientific">Sandaracinus amylolyticus</name>
    <dbReference type="NCBI Taxonomy" id="927083"/>
    <lineage>
        <taxon>Bacteria</taxon>
        <taxon>Pseudomonadati</taxon>
        <taxon>Myxococcota</taxon>
        <taxon>Polyangia</taxon>
        <taxon>Polyangiales</taxon>
        <taxon>Sandaracinaceae</taxon>
        <taxon>Sandaracinus</taxon>
    </lineage>
</organism>
<feature type="binding site" evidence="10">
    <location>
        <begin position="296"/>
        <end position="299"/>
    </location>
    <ligand>
        <name>GMP</name>
        <dbReference type="ChEBI" id="CHEBI:58115"/>
    </ligand>
</feature>
<evidence type="ECO:0000256" key="5">
    <source>
        <dbReference type="ARBA" id="ARBA00022800"/>
    </source>
</evidence>
<keyword evidence="3 11" id="KW-0479">Metal-binding</keyword>
<reference evidence="13 14" key="1">
    <citation type="submission" date="2015-03" db="EMBL/GenBank/DDBJ databases">
        <title>Genome assembly of Sandaracinus amylolyticus DSM 53668.</title>
        <authorList>
            <person name="Sharma G."/>
            <person name="Subramanian S."/>
        </authorList>
    </citation>
    <scope>NUCLEOTIDE SEQUENCE [LARGE SCALE GENOMIC DNA]</scope>
    <source>
        <strain evidence="13 14">DSM 53668</strain>
    </source>
</reference>
<keyword evidence="7 11" id="KW-0464">Manganese</keyword>
<evidence type="ECO:0000256" key="9">
    <source>
        <dbReference type="PIRSR" id="PIRSR601233-1"/>
    </source>
</evidence>
<dbReference type="KEGG" id="samy:DB32_004980"/>
<dbReference type="PANTHER" id="PTHR43749:SF2">
    <property type="entry name" value="RNA-SPLICING LIGASE RTCB"/>
    <property type="match status" value="1"/>
</dbReference>
<dbReference type="Pfam" id="PF01139">
    <property type="entry name" value="RtcB"/>
    <property type="match status" value="2"/>
</dbReference>
<dbReference type="GO" id="GO:0003909">
    <property type="term" value="F:DNA ligase activity"/>
    <property type="evidence" value="ECO:0007669"/>
    <property type="project" value="TreeGrafter"/>
</dbReference>
<dbReference type="GO" id="GO:0042245">
    <property type="term" value="P:RNA repair"/>
    <property type="evidence" value="ECO:0007669"/>
    <property type="project" value="UniProtKB-KW"/>
</dbReference>
<evidence type="ECO:0000256" key="8">
    <source>
        <dbReference type="ARBA" id="ARBA00047746"/>
    </source>
</evidence>
<dbReference type="GO" id="GO:0170057">
    <property type="term" value="F:RNA ligase (GTP) activity"/>
    <property type="evidence" value="ECO:0007669"/>
    <property type="project" value="UniProtKB-EC"/>
</dbReference>
<keyword evidence="4 10" id="KW-0547">Nucleotide-binding</keyword>
<dbReference type="RefSeq" id="WP_053235046.1">
    <property type="nucleotide sequence ID" value="NZ_CP011125.1"/>
</dbReference>
<evidence type="ECO:0000256" key="1">
    <source>
        <dbReference type="ARBA" id="ARBA00012726"/>
    </source>
</evidence>
<evidence type="ECO:0000256" key="3">
    <source>
        <dbReference type="ARBA" id="ARBA00022723"/>
    </source>
</evidence>
<evidence type="ECO:0000256" key="12">
    <source>
        <dbReference type="SAM" id="MobiDB-lite"/>
    </source>
</evidence>
<dbReference type="Proteomes" id="UP000034883">
    <property type="component" value="Chromosome"/>
</dbReference>
<dbReference type="AlphaFoldDB" id="A0A0F6W597"/>
<keyword evidence="14" id="KW-1185">Reference proteome</keyword>
<evidence type="ECO:0000256" key="6">
    <source>
        <dbReference type="ARBA" id="ARBA00023134"/>
    </source>
</evidence>
<dbReference type="EC" id="6.5.1.8" evidence="1"/>
<dbReference type="PANTHER" id="PTHR43749">
    <property type="entry name" value="RNA-SPLICING LIGASE RTCB"/>
    <property type="match status" value="1"/>
</dbReference>
<feature type="binding site" evidence="10">
    <location>
        <begin position="139"/>
        <end position="143"/>
    </location>
    <ligand>
        <name>GMP</name>
        <dbReference type="ChEBI" id="CHEBI:58115"/>
    </ligand>
</feature>
<keyword evidence="2 13" id="KW-0436">Ligase</keyword>
<dbReference type="GO" id="GO:0030145">
    <property type="term" value="F:manganese ion binding"/>
    <property type="evidence" value="ECO:0007669"/>
    <property type="project" value="TreeGrafter"/>
</dbReference>
<dbReference type="STRING" id="927083.DB32_004980"/>
<evidence type="ECO:0000313" key="14">
    <source>
        <dbReference type="Proteomes" id="UP000034883"/>
    </source>
</evidence>
<evidence type="ECO:0000313" key="13">
    <source>
        <dbReference type="EMBL" id="AKF07831.1"/>
    </source>
</evidence>
<name>A0A0F6W597_9BACT</name>
<feature type="binding site" evidence="11">
    <location>
        <position position="240"/>
    </location>
    <ligand>
        <name>Mn(2+)</name>
        <dbReference type="ChEBI" id="CHEBI:29035"/>
        <label>2</label>
    </ligand>
</feature>
<dbReference type="InterPro" id="IPR052915">
    <property type="entry name" value="RtcB-like"/>
</dbReference>
<accession>A0A0F6W597</accession>
<proteinExistence type="predicted"/>
<keyword evidence="6 10" id="KW-0342">GTP-binding</keyword>
<feature type="active site" description="GMP-histidine intermediate" evidence="9">
    <location>
        <position position="296"/>
    </location>
</feature>
<gene>
    <name evidence="13" type="ORF">DB32_004980</name>
</gene>
<dbReference type="InterPro" id="IPR036025">
    <property type="entry name" value="RtcB-like_sf"/>
</dbReference>
<evidence type="ECO:0000256" key="10">
    <source>
        <dbReference type="PIRSR" id="PIRSR601233-2"/>
    </source>
</evidence>
<comment type="catalytic activity">
    <reaction evidence="8">
        <text>a 3'-end 3'-phospho-ribonucleotide-RNA + a 5'-end dephospho-ribonucleoside-RNA + GTP = a ribonucleotidyl-ribonucleotide-RNA + GMP + diphosphate</text>
        <dbReference type="Rhea" id="RHEA:68076"/>
        <dbReference type="Rhea" id="RHEA-COMP:10463"/>
        <dbReference type="Rhea" id="RHEA-COMP:13936"/>
        <dbReference type="Rhea" id="RHEA-COMP:17355"/>
        <dbReference type="ChEBI" id="CHEBI:33019"/>
        <dbReference type="ChEBI" id="CHEBI:37565"/>
        <dbReference type="ChEBI" id="CHEBI:58115"/>
        <dbReference type="ChEBI" id="CHEBI:83062"/>
        <dbReference type="ChEBI" id="CHEBI:138284"/>
        <dbReference type="ChEBI" id="CHEBI:173118"/>
        <dbReference type="EC" id="6.5.1.8"/>
    </reaction>
</comment>
<evidence type="ECO:0000256" key="11">
    <source>
        <dbReference type="PIRSR" id="PIRSR601233-3"/>
    </source>
</evidence>
<dbReference type="GO" id="GO:0005525">
    <property type="term" value="F:GTP binding"/>
    <property type="evidence" value="ECO:0007669"/>
    <property type="project" value="UniProtKB-KW"/>
</dbReference>
<sequence length="370" mass="39682">MTLAPIAIWSAGPLAADVRRFLERAARAPDVVRIAVMPDVHLAGDACVGTAIATRRTLRPELLGSDLGCGVAAMSLGTSAERVRDPRIAARVLADLSRAVPTHRGPTRALEGPPLSTSALERIRARDGAVQLGTLGRGNHFVELQEDEADGALWLMVHSGSRALGPAIQEAHVARAPRDLERFACLDADSDEGRAYLHDLDVALAYARASRRIIADRVAEIVATHTHATPDSASWIECHHDAVARETHDGEPLWVHRKGAVPAHEGAPVLVPGSMGTSSHHAEGRGHAPALASSAHGAGRALTRGEARRRVSARELARQMDGVAYDTRMAAQLVEEAPSAYHDVKRVMRAQRELVRVLRTMRPVLVHKGA</sequence>
<protein>
    <recommendedName>
        <fullName evidence="1">3'-phosphate/5'-hydroxy nucleic acid ligase</fullName>
        <ecNumber evidence="1">6.5.1.8</ecNumber>
    </recommendedName>
</protein>
<feature type="binding site" evidence="10">
    <location>
        <begin position="272"/>
        <end position="275"/>
    </location>
    <ligand>
        <name>GMP</name>
        <dbReference type="ChEBI" id="CHEBI:58115"/>
    </ligand>
</feature>
<dbReference type="Gene3D" id="3.90.1860.10">
    <property type="entry name" value="tRNA-splicing ligase RtcB"/>
    <property type="match status" value="1"/>
</dbReference>
<feature type="region of interest" description="Disordered" evidence="12">
    <location>
        <begin position="276"/>
        <end position="309"/>
    </location>
</feature>
<dbReference type="SUPFAM" id="SSF103365">
    <property type="entry name" value="Hypothetical protein PH1602"/>
    <property type="match status" value="1"/>
</dbReference>